<dbReference type="OrthoDB" id="1095575at2"/>
<dbReference type="Pfam" id="PF08534">
    <property type="entry name" value="Redoxin"/>
    <property type="match status" value="1"/>
</dbReference>
<sequence>MLFRVLFIFLFFSLIPKSAWLQNREYNPGSVILEGIGINFSKTTSIENISDIGELMLSDVAFQFLIDSNNHFKIVLPLETASYFRIGRNMLYLEPGDSMRVFLDRNYPKSARFSGKGSAANSYLKDTPFPKAGSFINAGAGISGRFISNWKNILLCADEREKTLRSCKNISPVFKNYELGRIKSDIINSLYYMQLYYEDVIPKDSLKAYLAEYDRLAPPLLKKYAAGFYDASLLVLPVYRNILKVIRNYSTPNTKTAAIPVEDWLFAKNISDQLKHTSNTESVKTLAPAIDRIKNPKYKDVLQNVFEQKLLQFEGEQKAKIFRAIDADNMTVSIENYKGRVIYIDLWATWCGPCLAELPNFERLKQEYADNNDVAFISLSIDEDIKKWQSYITSMGLKGNQWNTNRLNLKDYFVEELPRYIIIDKDFKVIRQFAPKPSSTDTKKIIDSLVLKNNF</sequence>
<evidence type="ECO:0000256" key="2">
    <source>
        <dbReference type="ARBA" id="ARBA00022748"/>
    </source>
</evidence>
<reference evidence="7" key="1">
    <citation type="submission" date="2016-10" db="EMBL/GenBank/DDBJ databases">
        <authorList>
            <person name="Varghese N."/>
            <person name="Submissions S."/>
        </authorList>
    </citation>
    <scope>NUCLEOTIDE SEQUENCE [LARGE SCALE GENOMIC DNA]</scope>
    <source>
        <strain evidence="7">DSM 25811 / CCM 8410 / LMG 26954 / E90</strain>
    </source>
</reference>
<accession>A0A1G7AZE3</accession>
<name>A0A1G7AZE3_NIADE</name>
<dbReference type="PROSITE" id="PS51352">
    <property type="entry name" value="THIOREDOXIN_2"/>
    <property type="match status" value="1"/>
</dbReference>
<dbReference type="InterPro" id="IPR013740">
    <property type="entry name" value="Redoxin"/>
</dbReference>
<dbReference type="EMBL" id="FMZO01000026">
    <property type="protein sequence ID" value="SDE19957.1"/>
    <property type="molecule type" value="Genomic_DNA"/>
</dbReference>
<protein>
    <submittedName>
        <fullName evidence="6">Thioredoxin-like</fullName>
    </submittedName>
</protein>
<keyword evidence="2" id="KW-0201">Cytochrome c-type biogenesis</keyword>
<evidence type="ECO:0000256" key="3">
    <source>
        <dbReference type="ARBA" id="ARBA00023157"/>
    </source>
</evidence>
<evidence type="ECO:0000313" key="6">
    <source>
        <dbReference type="EMBL" id="SDE19957.1"/>
    </source>
</evidence>
<dbReference type="GO" id="GO:0030313">
    <property type="term" value="C:cell envelope"/>
    <property type="evidence" value="ECO:0007669"/>
    <property type="project" value="UniProtKB-SubCell"/>
</dbReference>
<comment type="subcellular location">
    <subcellularLocation>
        <location evidence="1">Cell envelope</location>
    </subcellularLocation>
</comment>
<dbReference type="SUPFAM" id="SSF52833">
    <property type="entry name" value="Thioredoxin-like"/>
    <property type="match status" value="1"/>
</dbReference>
<keyword evidence="4" id="KW-0676">Redox-active center</keyword>
<dbReference type="Gene3D" id="3.40.30.10">
    <property type="entry name" value="Glutaredoxin"/>
    <property type="match status" value="1"/>
</dbReference>
<evidence type="ECO:0000259" key="5">
    <source>
        <dbReference type="PROSITE" id="PS51352"/>
    </source>
</evidence>
<keyword evidence="3" id="KW-1015">Disulfide bond</keyword>
<evidence type="ECO:0000313" key="7">
    <source>
        <dbReference type="Proteomes" id="UP000198757"/>
    </source>
</evidence>
<feature type="domain" description="Thioredoxin" evidence="5">
    <location>
        <begin position="313"/>
        <end position="451"/>
    </location>
</feature>
<dbReference type="InterPro" id="IPR013766">
    <property type="entry name" value="Thioredoxin_domain"/>
</dbReference>
<dbReference type="AlphaFoldDB" id="A0A1G7AZE3"/>
<organism evidence="6 7">
    <name type="scientific">Niabella drilacis (strain DSM 25811 / CCM 8410 / CCUG 62505 / LMG 26954 / E90)</name>
    <dbReference type="NCBI Taxonomy" id="1285928"/>
    <lineage>
        <taxon>Bacteria</taxon>
        <taxon>Pseudomonadati</taxon>
        <taxon>Bacteroidota</taxon>
        <taxon>Chitinophagia</taxon>
        <taxon>Chitinophagales</taxon>
        <taxon>Chitinophagaceae</taxon>
        <taxon>Niabella</taxon>
    </lineage>
</organism>
<evidence type="ECO:0000256" key="1">
    <source>
        <dbReference type="ARBA" id="ARBA00004196"/>
    </source>
</evidence>
<dbReference type="GO" id="GO:0016491">
    <property type="term" value="F:oxidoreductase activity"/>
    <property type="evidence" value="ECO:0007669"/>
    <property type="project" value="InterPro"/>
</dbReference>
<dbReference type="Proteomes" id="UP000198757">
    <property type="component" value="Unassembled WGS sequence"/>
</dbReference>
<dbReference type="GO" id="GO:0017004">
    <property type="term" value="P:cytochrome complex assembly"/>
    <property type="evidence" value="ECO:0007669"/>
    <property type="project" value="UniProtKB-KW"/>
</dbReference>
<evidence type="ECO:0000256" key="4">
    <source>
        <dbReference type="ARBA" id="ARBA00023284"/>
    </source>
</evidence>
<dbReference type="CDD" id="cd02966">
    <property type="entry name" value="TlpA_like_family"/>
    <property type="match status" value="1"/>
</dbReference>
<dbReference type="RefSeq" id="WP_090393391.1">
    <property type="nucleotide sequence ID" value="NZ_FMZO01000026.1"/>
</dbReference>
<dbReference type="InterPro" id="IPR050553">
    <property type="entry name" value="Thioredoxin_ResA/DsbE_sf"/>
</dbReference>
<proteinExistence type="predicted"/>
<dbReference type="InterPro" id="IPR036249">
    <property type="entry name" value="Thioredoxin-like_sf"/>
</dbReference>
<keyword evidence="7" id="KW-1185">Reference proteome</keyword>
<gene>
    <name evidence="6" type="ORF">SAMN04487894_1264</name>
</gene>
<dbReference type="STRING" id="1285928.SAMN04487894_1264"/>
<dbReference type="PANTHER" id="PTHR42852">
    <property type="entry name" value="THIOL:DISULFIDE INTERCHANGE PROTEIN DSBE"/>
    <property type="match status" value="1"/>
</dbReference>
<dbReference type="PANTHER" id="PTHR42852:SF6">
    <property type="entry name" value="THIOL:DISULFIDE INTERCHANGE PROTEIN DSBE"/>
    <property type="match status" value="1"/>
</dbReference>